<gene>
    <name evidence="3" type="ORF">TrLO_g6685</name>
</gene>
<protein>
    <recommendedName>
        <fullName evidence="2">S1 motif domain-containing protein</fullName>
    </recommendedName>
</protein>
<feature type="compositionally biased region" description="Acidic residues" evidence="1">
    <location>
        <begin position="335"/>
        <end position="346"/>
    </location>
</feature>
<evidence type="ECO:0000256" key="1">
    <source>
        <dbReference type="SAM" id="MobiDB-lite"/>
    </source>
</evidence>
<feature type="compositionally biased region" description="Gly residues" evidence="1">
    <location>
        <begin position="10"/>
        <end position="46"/>
    </location>
</feature>
<comment type="caution">
    <text evidence="3">The sequence shown here is derived from an EMBL/GenBank/DDBJ whole genome shotgun (WGS) entry which is preliminary data.</text>
</comment>
<keyword evidence="4" id="KW-1185">Reference proteome</keyword>
<dbReference type="OrthoDB" id="47866at2759"/>
<dbReference type="SMART" id="SM00316">
    <property type="entry name" value="S1"/>
    <property type="match status" value="1"/>
</dbReference>
<dbReference type="AlphaFoldDB" id="A0A9W7CCZ3"/>
<evidence type="ECO:0000313" key="4">
    <source>
        <dbReference type="Proteomes" id="UP001165122"/>
    </source>
</evidence>
<name>A0A9W7CCZ3_9STRA</name>
<feature type="compositionally biased region" description="Acidic residues" evidence="1">
    <location>
        <begin position="141"/>
        <end position="154"/>
    </location>
</feature>
<dbReference type="Gene3D" id="2.40.50.140">
    <property type="entry name" value="Nucleic acid-binding proteins"/>
    <property type="match status" value="1"/>
</dbReference>
<dbReference type="PROSITE" id="PS50126">
    <property type="entry name" value="S1"/>
    <property type="match status" value="1"/>
</dbReference>
<accession>A0A9W7CCZ3</accession>
<proteinExistence type="predicted"/>
<dbReference type="InterPro" id="IPR003029">
    <property type="entry name" value="S1_domain"/>
</dbReference>
<dbReference type="InterPro" id="IPR012340">
    <property type="entry name" value="NA-bd_OB-fold"/>
</dbReference>
<feature type="compositionally biased region" description="Basic residues" evidence="1">
    <location>
        <begin position="298"/>
        <end position="330"/>
    </location>
</feature>
<feature type="region of interest" description="Disordered" evidence="1">
    <location>
        <begin position="1"/>
        <end position="58"/>
    </location>
</feature>
<dbReference type="Proteomes" id="UP001165122">
    <property type="component" value="Unassembled WGS sequence"/>
</dbReference>
<feature type="region of interest" description="Disordered" evidence="1">
    <location>
        <begin position="229"/>
        <end position="353"/>
    </location>
</feature>
<dbReference type="EMBL" id="BRXW01000065">
    <property type="protein sequence ID" value="GMI03906.1"/>
    <property type="molecule type" value="Genomic_DNA"/>
</dbReference>
<dbReference type="GO" id="GO:0003723">
    <property type="term" value="F:RNA binding"/>
    <property type="evidence" value="ECO:0007669"/>
    <property type="project" value="TreeGrafter"/>
</dbReference>
<reference evidence="4" key="1">
    <citation type="journal article" date="2023" name="Commun. Biol.">
        <title>Genome analysis of Parmales, the sister group of diatoms, reveals the evolutionary specialization of diatoms from phago-mixotrophs to photoautotrophs.</title>
        <authorList>
            <person name="Ban H."/>
            <person name="Sato S."/>
            <person name="Yoshikawa S."/>
            <person name="Yamada K."/>
            <person name="Nakamura Y."/>
            <person name="Ichinomiya M."/>
            <person name="Sato N."/>
            <person name="Blanc-Mathieu R."/>
            <person name="Endo H."/>
            <person name="Kuwata A."/>
            <person name="Ogata H."/>
        </authorList>
    </citation>
    <scope>NUCLEOTIDE SEQUENCE [LARGE SCALE GENOMIC DNA]</scope>
    <source>
        <strain evidence="4">NIES 3700</strain>
    </source>
</reference>
<dbReference type="Pfam" id="PF00575">
    <property type="entry name" value="S1"/>
    <property type="match status" value="1"/>
</dbReference>
<feature type="region of interest" description="Disordered" evidence="1">
    <location>
        <begin position="121"/>
        <end position="188"/>
    </location>
</feature>
<organism evidence="3 4">
    <name type="scientific">Triparma laevis f. longispina</name>
    <dbReference type="NCBI Taxonomy" id="1714387"/>
    <lineage>
        <taxon>Eukaryota</taxon>
        <taxon>Sar</taxon>
        <taxon>Stramenopiles</taxon>
        <taxon>Ochrophyta</taxon>
        <taxon>Bolidophyceae</taxon>
        <taxon>Parmales</taxon>
        <taxon>Triparmaceae</taxon>
        <taxon>Triparma</taxon>
    </lineage>
</organism>
<evidence type="ECO:0000313" key="3">
    <source>
        <dbReference type="EMBL" id="GMI03906.1"/>
    </source>
</evidence>
<feature type="domain" description="S1 motif" evidence="2">
    <location>
        <begin position="58"/>
        <end position="135"/>
    </location>
</feature>
<dbReference type="PANTHER" id="PTHR15838:SF1">
    <property type="entry name" value="ZINC FINGER CCHC DOMAIN-CONTAINING PROTEIN 17"/>
    <property type="match status" value="1"/>
</dbReference>
<sequence>MSSYGPASTSGGGGNSNNYGGGDGGSYGRGNGGGDRFRGGSGGGGNNKRPNDLFPEPGSIVKGTVDRIESYGVFVALVDYRLKPLCHISQLAKMRVETCEDVVSMNEKVFCKILSVEETVNEEGRPRRKVRGSLKYVDQSDGTDLDPDGIDAGEEDRRRAEGGGGDRGGGDRGDPSNGFGGSAGTEMGQQLNSQLGLGLGIDPMVAMKARGLKLKNAGMGAATSFGGYELVGDDEGEPERPKPVRQVPTASSAPQGFRDEAPAGPPRGRGRGQTLPAWMTQENAGGEGGSEGKDDKKPKKSKKDKKEKKEKKKKHKKEKKEKKKKSKKRKREDSDSSSDSDSDSDGDGQFASVAEAEKLIAELEAKKKRKMGA</sequence>
<dbReference type="PANTHER" id="PTHR15838">
    <property type="entry name" value="NUCLEOLAR PROTEIN OF 40 KDA"/>
    <property type="match status" value="1"/>
</dbReference>
<evidence type="ECO:0000259" key="2">
    <source>
        <dbReference type="PROSITE" id="PS50126"/>
    </source>
</evidence>
<dbReference type="SUPFAM" id="SSF50249">
    <property type="entry name" value="Nucleic acid-binding proteins"/>
    <property type="match status" value="1"/>
</dbReference>
<dbReference type="GO" id="GO:0043489">
    <property type="term" value="P:RNA stabilization"/>
    <property type="evidence" value="ECO:0007669"/>
    <property type="project" value="TreeGrafter"/>
</dbReference>